<organism evidence="1 2">
    <name type="scientific">Fragilariopsis cylindrus CCMP1102</name>
    <dbReference type="NCBI Taxonomy" id="635003"/>
    <lineage>
        <taxon>Eukaryota</taxon>
        <taxon>Sar</taxon>
        <taxon>Stramenopiles</taxon>
        <taxon>Ochrophyta</taxon>
        <taxon>Bacillariophyta</taxon>
        <taxon>Bacillariophyceae</taxon>
        <taxon>Bacillariophycidae</taxon>
        <taxon>Bacillariales</taxon>
        <taxon>Bacillariaceae</taxon>
        <taxon>Fragilariopsis</taxon>
    </lineage>
</organism>
<dbReference type="AlphaFoldDB" id="A0A1E7FEC5"/>
<evidence type="ECO:0000313" key="2">
    <source>
        <dbReference type="Proteomes" id="UP000095751"/>
    </source>
</evidence>
<dbReference type="OrthoDB" id="46119at2759"/>
<evidence type="ECO:0000313" key="1">
    <source>
        <dbReference type="EMBL" id="OEU16405.1"/>
    </source>
</evidence>
<name>A0A1E7FEC5_9STRA</name>
<proteinExistence type="predicted"/>
<dbReference type="InParanoid" id="A0A1E7FEC5"/>
<protein>
    <submittedName>
        <fullName evidence="1">Uncharacterized protein</fullName>
    </submittedName>
</protein>
<reference evidence="1 2" key="1">
    <citation type="submission" date="2016-09" db="EMBL/GenBank/DDBJ databases">
        <title>Extensive genetic diversity and differential bi-allelic expression allows diatom success in the polar Southern Ocean.</title>
        <authorList>
            <consortium name="DOE Joint Genome Institute"/>
            <person name="Mock T."/>
            <person name="Otillar R.P."/>
            <person name="Strauss J."/>
            <person name="Dupont C."/>
            <person name="Frickenhaus S."/>
            <person name="Maumus F."/>
            <person name="Mcmullan M."/>
            <person name="Sanges R."/>
            <person name="Schmutz J."/>
            <person name="Toseland A."/>
            <person name="Valas R."/>
            <person name="Veluchamy A."/>
            <person name="Ward B.J."/>
            <person name="Allen A."/>
            <person name="Barry K."/>
            <person name="Falciatore A."/>
            <person name="Ferrante M."/>
            <person name="Fortunato A.E."/>
            <person name="Gloeckner G."/>
            <person name="Gruber A."/>
            <person name="Hipkin R."/>
            <person name="Janech M."/>
            <person name="Kroth P."/>
            <person name="Leese F."/>
            <person name="Lindquist E."/>
            <person name="Lyon B.R."/>
            <person name="Martin J."/>
            <person name="Mayer C."/>
            <person name="Parker M."/>
            <person name="Quesneville H."/>
            <person name="Raymond J."/>
            <person name="Uhlig C."/>
            <person name="Valentin K.U."/>
            <person name="Worden A.Z."/>
            <person name="Armbrust E.V."/>
            <person name="Bowler C."/>
            <person name="Green B."/>
            <person name="Moulton V."/>
            <person name="Van Oosterhout C."/>
            <person name="Grigoriev I."/>
        </authorList>
    </citation>
    <scope>NUCLEOTIDE SEQUENCE [LARGE SCALE GENOMIC DNA]</scope>
    <source>
        <strain evidence="1 2">CCMP1102</strain>
    </source>
</reference>
<dbReference type="Proteomes" id="UP000095751">
    <property type="component" value="Unassembled WGS sequence"/>
</dbReference>
<dbReference type="KEGG" id="fcy:FRACYDRAFT_238999"/>
<accession>A0A1E7FEC5</accession>
<keyword evidence="2" id="KW-1185">Reference proteome</keyword>
<sequence length="608" mass="68895">MSNFDVVFFKDLLKEERRECLEGPGIDLELHEAFVAACQAFQDAKEAKEAAVTEVEEAKTKGDGSTTESAEEVLGTMTTTMEENLNRCVETAKPILEMIDLMEFDLEMSLLRTAVLVRGGSKGFAKFANGSDMNGQLVETLLNNKKIMKEMLLQGGPTGRKFGNAMKLYTQIMAGLEKDRFHKVNKKLAMAAALEFARPQTEFDSSIEIDAQQRFSHYVDAHKKGELDPAFTYFSTWEYRMAINSDASNEQLAWGRNMQMIYVPHITTIYDERWRYNRQVVTDVGYRPPNWTASTRTYQQLLSGGGFDGPRAWYGRFICRAFGIPVWGLKQHLKKNVAMSRWTPKGWALNFHIPESSWDSCHWDDRSGTDFKEEIDARSAVSEQVYYEKVILLECLADACKEKSKKDGETGVIDPSKVWSSLALIQRKLFADQVQNDSFQRTGPSVVISKIDRYIQNINDEAPPLPIEVDSTTGNIVIPAASFRESNGNKLVRSNKSFGGGTQLHLNNGEGYVTYEIPEEIKFDKDKEYILIAKVSTVHLVQHNLKLESKDGKIYEIKIPYTTGEWQDTVPIQILRSDDLSTMKFFRRKAKDCFGLAIKSFTLTPCTS</sequence>
<gene>
    <name evidence="1" type="ORF">FRACYDRAFT_238999</name>
</gene>
<dbReference type="EMBL" id="KV784358">
    <property type="protein sequence ID" value="OEU16405.1"/>
    <property type="molecule type" value="Genomic_DNA"/>
</dbReference>